<feature type="domain" description="Spore coat protein U/FanG" evidence="2">
    <location>
        <begin position="25"/>
        <end position="180"/>
    </location>
</feature>
<keyword evidence="4" id="KW-1185">Reference proteome</keyword>
<protein>
    <recommendedName>
        <fullName evidence="2">Spore coat protein U/FanG domain-containing protein</fullName>
    </recommendedName>
</protein>
<sequence>MKRHIIGFVLLGSAAISTPASAAITGNVNATIVLTTACRINNTVVPDTTTNVDFGTLDFGVQNSYFTQATAQLVGTAGNGIAIQCSNGTQPTISFSAGNSAGLGTSNTGTTGTRSMKHTTSANYVTYNLYRDAGSATPIVANTAIALAADGSAQNVTVYGTAYGAAGLITGTYNDVVVVTIAFGP</sequence>
<proteinExistence type="predicted"/>
<name>A0A1D8AB74_9SPHN</name>
<organism evidence="3 4">
    <name type="scientific">Novosphingobium resinovorum</name>
    <dbReference type="NCBI Taxonomy" id="158500"/>
    <lineage>
        <taxon>Bacteria</taxon>
        <taxon>Pseudomonadati</taxon>
        <taxon>Pseudomonadota</taxon>
        <taxon>Alphaproteobacteria</taxon>
        <taxon>Sphingomonadales</taxon>
        <taxon>Sphingomonadaceae</taxon>
        <taxon>Novosphingobium</taxon>
    </lineage>
</organism>
<dbReference type="InterPro" id="IPR053167">
    <property type="entry name" value="Spore_coat_component"/>
</dbReference>
<dbReference type="PANTHER" id="PTHR37089">
    <property type="entry name" value="PROTEIN U-RELATED"/>
    <property type="match status" value="1"/>
</dbReference>
<reference evidence="4" key="1">
    <citation type="journal article" date="2017" name="J. Biotechnol.">
        <title>Complete genome sequence of Novosphingobium resinovorum SA1, a versatile xenobiotic-degrading bacterium capable of utilizing sulfanilic acid.</title>
        <authorList>
            <person name="Hegedus B."/>
            <person name="Kos P.B."/>
            <person name="Balint B."/>
            <person name="Maroti G."/>
            <person name="Gan H.M."/>
            <person name="Perei K."/>
            <person name="Rakhely G."/>
        </authorList>
    </citation>
    <scope>NUCLEOTIDE SEQUENCE [LARGE SCALE GENOMIC DNA]</scope>
    <source>
        <strain evidence="4">SA1</strain>
    </source>
</reference>
<feature type="signal peptide" evidence="1">
    <location>
        <begin position="1"/>
        <end position="22"/>
    </location>
</feature>
<dbReference type="OrthoDB" id="7478692at2"/>
<evidence type="ECO:0000259" key="2">
    <source>
        <dbReference type="Pfam" id="PF05229"/>
    </source>
</evidence>
<geneLocation type="plasmid" evidence="3 4">
    <name>pSA1</name>
</geneLocation>
<feature type="chain" id="PRO_5009104834" description="Spore coat protein U/FanG domain-containing protein" evidence="1">
    <location>
        <begin position="23"/>
        <end position="185"/>
    </location>
</feature>
<gene>
    <name evidence="3" type="ORF">BES08_21230</name>
</gene>
<evidence type="ECO:0000256" key="1">
    <source>
        <dbReference type="SAM" id="SignalP"/>
    </source>
</evidence>
<evidence type="ECO:0000313" key="3">
    <source>
        <dbReference type="EMBL" id="AOR79368.1"/>
    </source>
</evidence>
<keyword evidence="3" id="KW-0614">Plasmid</keyword>
<dbReference type="Pfam" id="PF05229">
    <property type="entry name" value="SCPU"/>
    <property type="match status" value="1"/>
</dbReference>
<keyword evidence="1" id="KW-0732">Signal</keyword>
<dbReference type="RefSeq" id="WP_008828678.1">
    <property type="nucleotide sequence ID" value="NZ_CP017076.1"/>
</dbReference>
<accession>A0A1D8AB74</accession>
<dbReference type="KEGG" id="nre:BES08_21230"/>
<evidence type="ECO:0000313" key="4">
    <source>
        <dbReference type="Proteomes" id="UP000094626"/>
    </source>
</evidence>
<dbReference type="Proteomes" id="UP000094626">
    <property type="component" value="Plasmid pSA1"/>
</dbReference>
<dbReference type="SMART" id="SM00972">
    <property type="entry name" value="SCPU"/>
    <property type="match status" value="1"/>
</dbReference>
<dbReference type="EMBL" id="CP017076">
    <property type="protein sequence ID" value="AOR79368.1"/>
    <property type="molecule type" value="Genomic_DNA"/>
</dbReference>
<dbReference type="InterPro" id="IPR007893">
    <property type="entry name" value="Spore_coat_U/FanG"/>
</dbReference>
<dbReference type="PANTHER" id="PTHR37089:SF4">
    <property type="entry name" value="EXPORTED PROTEIN"/>
    <property type="match status" value="1"/>
</dbReference>
<dbReference type="AlphaFoldDB" id="A0A1D8AB74"/>